<dbReference type="AlphaFoldDB" id="A0A0E9XJI7"/>
<accession>A0A0E9XJI7</accession>
<dbReference type="EMBL" id="GBXM01006729">
    <property type="protein sequence ID" value="JAI01849.1"/>
    <property type="molecule type" value="Transcribed_RNA"/>
</dbReference>
<sequence length="35" mass="4108">MSHDKQKGSEVMPPITADWHHKVKQKCAYNGMHMR</sequence>
<reference evidence="1" key="2">
    <citation type="journal article" date="2015" name="Fish Shellfish Immunol.">
        <title>Early steps in the European eel (Anguilla anguilla)-Vibrio vulnificus interaction in the gills: Role of the RtxA13 toxin.</title>
        <authorList>
            <person name="Callol A."/>
            <person name="Pajuelo D."/>
            <person name="Ebbesson L."/>
            <person name="Teles M."/>
            <person name="MacKenzie S."/>
            <person name="Amaro C."/>
        </authorList>
    </citation>
    <scope>NUCLEOTIDE SEQUENCE</scope>
</reference>
<reference evidence="1" key="1">
    <citation type="submission" date="2014-11" db="EMBL/GenBank/DDBJ databases">
        <authorList>
            <person name="Amaro Gonzalez C."/>
        </authorList>
    </citation>
    <scope>NUCLEOTIDE SEQUENCE</scope>
</reference>
<protein>
    <submittedName>
        <fullName evidence="1">Uncharacterized protein</fullName>
    </submittedName>
</protein>
<evidence type="ECO:0000313" key="1">
    <source>
        <dbReference type="EMBL" id="JAI01849.1"/>
    </source>
</evidence>
<organism evidence="1">
    <name type="scientific">Anguilla anguilla</name>
    <name type="common">European freshwater eel</name>
    <name type="synonym">Muraena anguilla</name>
    <dbReference type="NCBI Taxonomy" id="7936"/>
    <lineage>
        <taxon>Eukaryota</taxon>
        <taxon>Metazoa</taxon>
        <taxon>Chordata</taxon>
        <taxon>Craniata</taxon>
        <taxon>Vertebrata</taxon>
        <taxon>Euteleostomi</taxon>
        <taxon>Actinopterygii</taxon>
        <taxon>Neopterygii</taxon>
        <taxon>Teleostei</taxon>
        <taxon>Anguilliformes</taxon>
        <taxon>Anguillidae</taxon>
        <taxon>Anguilla</taxon>
    </lineage>
</organism>
<name>A0A0E9XJI7_ANGAN</name>
<proteinExistence type="predicted"/>